<reference evidence="2 3" key="1">
    <citation type="submission" date="2022-01" db="EMBL/GenBank/DDBJ databases">
        <authorList>
            <person name="Xiong W."/>
            <person name="Schranz E."/>
        </authorList>
    </citation>
    <scope>NUCLEOTIDE SEQUENCE [LARGE SCALE GENOMIC DNA]</scope>
</reference>
<protein>
    <recommendedName>
        <fullName evidence="1">Nucleoplasmin-like domain-containing protein</fullName>
    </recommendedName>
</protein>
<sequence>MEFWGVAVKGRQSFHVKIGERGFVNLSRASLGSEAQEPVIVYLTVKKKKQLLATLNPMLLPEEELNLTFVQDFEISHNLRNGSVFFFGSKNKHTPKKEEGSNVEKARVAAYFNKEGVSGLLLIGVFGYIREVFH</sequence>
<evidence type="ECO:0000313" key="3">
    <source>
        <dbReference type="Proteomes" id="UP001157418"/>
    </source>
</evidence>
<dbReference type="InterPro" id="IPR041232">
    <property type="entry name" value="NPL"/>
</dbReference>
<dbReference type="Gene3D" id="2.60.120.340">
    <property type="entry name" value="Nucleoplasmin core domain"/>
    <property type="match status" value="1"/>
</dbReference>
<comment type="caution">
    <text evidence="2">The sequence shown here is derived from an EMBL/GenBank/DDBJ whole genome shotgun (WGS) entry which is preliminary data.</text>
</comment>
<proteinExistence type="predicted"/>
<name>A0AAU9M8D5_9ASTR</name>
<feature type="domain" description="Nucleoplasmin-like" evidence="1">
    <location>
        <begin position="3"/>
        <end position="88"/>
    </location>
</feature>
<dbReference type="Pfam" id="PF17800">
    <property type="entry name" value="NPL"/>
    <property type="match status" value="1"/>
</dbReference>
<organism evidence="2 3">
    <name type="scientific">Lactuca virosa</name>
    <dbReference type="NCBI Taxonomy" id="75947"/>
    <lineage>
        <taxon>Eukaryota</taxon>
        <taxon>Viridiplantae</taxon>
        <taxon>Streptophyta</taxon>
        <taxon>Embryophyta</taxon>
        <taxon>Tracheophyta</taxon>
        <taxon>Spermatophyta</taxon>
        <taxon>Magnoliopsida</taxon>
        <taxon>eudicotyledons</taxon>
        <taxon>Gunneridae</taxon>
        <taxon>Pentapetalae</taxon>
        <taxon>asterids</taxon>
        <taxon>campanulids</taxon>
        <taxon>Asterales</taxon>
        <taxon>Asteraceae</taxon>
        <taxon>Cichorioideae</taxon>
        <taxon>Cichorieae</taxon>
        <taxon>Lactucinae</taxon>
        <taxon>Lactuca</taxon>
    </lineage>
</organism>
<evidence type="ECO:0000313" key="2">
    <source>
        <dbReference type="EMBL" id="CAH1420888.1"/>
    </source>
</evidence>
<keyword evidence="3" id="KW-1185">Reference proteome</keyword>
<dbReference type="Proteomes" id="UP001157418">
    <property type="component" value="Unassembled WGS sequence"/>
</dbReference>
<dbReference type="AlphaFoldDB" id="A0AAU9M8D5"/>
<evidence type="ECO:0000259" key="1">
    <source>
        <dbReference type="Pfam" id="PF17800"/>
    </source>
</evidence>
<gene>
    <name evidence="2" type="ORF">LVIROSA_LOCUS8319</name>
</gene>
<dbReference type="EMBL" id="CAKMRJ010001112">
    <property type="protein sequence ID" value="CAH1420888.1"/>
    <property type="molecule type" value="Genomic_DNA"/>
</dbReference>
<accession>A0AAU9M8D5</accession>